<dbReference type="OrthoDB" id="9803968at2"/>
<organism evidence="5 6">
    <name type="scientific">Cryptosporangium phraense</name>
    <dbReference type="NCBI Taxonomy" id="2593070"/>
    <lineage>
        <taxon>Bacteria</taxon>
        <taxon>Bacillati</taxon>
        <taxon>Actinomycetota</taxon>
        <taxon>Actinomycetes</taxon>
        <taxon>Cryptosporangiales</taxon>
        <taxon>Cryptosporangiaceae</taxon>
        <taxon>Cryptosporangium</taxon>
    </lineage>
</organism>
<evidence type="ECO:0000313" key="6">
    <source>
        <dbReference type="Proteomes" id="UP000317982"/>
    </source>
</evidence>
<feature type="domain" description="AMP-binding enzyme C-terminal" evidence="4">
    <location>
        <begin position="401"/>
        <end position="475"/>
    </location>
</feature>
<dbReference type="InterPro" id="IPR000873">
    <property type="entry name" value="AMP-dep_synth/lig_dom"/>
</dbReference>
<evidence type="ECO:0000256" key="1">
    <source>
        <dbReference type="ARBA" id="ARBA00006432"/>
    </source>
</evidence>
<dbReference type="InterPro" id="IPR050237">
    <property type="entry name" value="ATP-dep_AMP-bd_enzyme"/>
</dbReference>
<keyword evidence="6" id="KW-1185">Reference proteome</keyword>
<dbReference type="AlphaFoldDB" id="A0A545AXX1"/>
<dbReference type="Gene3D" id="3.30.300.30">
    <property type="match status" value="1"/>
</dbReference>
<dbReference type="PANTHER" id="PTHR43767:SF7">
    <property type="entry name" value="MEDIUM_LONG-CHAIN-FATTY-ACID--COA LIGASE FADD8"/>
    <property type="match status" value="1"/>
</dbReference>
<dbReference type="PANTHER" id="PTHR43767">
    <property type="entry name" value="LONG-CHAIN-FATTY-ACID--COA LIGASE"/>
    <property type="match status" value="1"/>
</dbReference>
<proteinExistence type="inferred from homology"/>
<sequence>MDESLDGMVRWHARHRADASAVICGDARRSYSELYDRSGRLAAGLLATGLKPGDRVAILLPNCIEYLELYLAAARSGLPLVPINAALTGPEIAYILEDSGAALVIAADGLDVPEGLPVIRDLAALIDGGSALEAVVPGPDAVFFQGYTSGTTGRPKGCVQTLGAFVEHFRRSFGLYRHDADDVMLMPGPLFHEAPALFSLAQLYYGGTVLLLSRFDAATALTEIGTHRATTIGFAVPTMLDRMIPAAREHDTSSLRSIVTAGAPLHPETREGTLRAFPTAALHEFYGGTEIGIITNIEHRAGRAFGSSVGTAVPGFDVVLLDETDQPVAPGEVGLIYVSPIMMAGYHGRPQATADATRTLDGVDWLTLGDLGRLDEDGHLYLVDRKSHMIITGGENVYPAEVEAVLAEHPAIDDVAVIGLPDADWGEAVTAVIATTGEAPDLDSVRTFARARLAGYKTPRRVVIVDEIPRTASGKILKHRLRNDLAGGEPPSEPGGR</sequence>
<dbReference type="InParanoid" id="A0A545AXX1"/>
<dbReference type="Gene3D" id="3.40.50.12780">
    <property type="entry name" value="N-terminal domain of ligase-like"/>
    <property type="match status" value="1"/>
</dbReference>
<dbReference type="Proteomes" id="UP000317982">
    <property type="component" value="Unassembled WGS sequence"/>
</dbReference>
<gene>
    <name evidence="5" type="ORF">FL583_06620</name>
</gene>
<evidence type="ECO:0000259" key="4">
    <source>
        <dbReference type="Pfam" id="PF13193"/>
    </source>
</evidence>
<comment type="caution">
    <text evidence="5">The sequence shown here is derived from an EMBL/GenBank/DDBJ whole genome shotgun (WGS) entry which is preliminary data.</text>
</comment>
<dbReference type="RefSeq" id="WP_142703555.1">
    <property type="nucleotide sequence ID" value="NZ_VIRS01000003.1"/>
</dbReference>
<name>A0A545AXX1_9ACTN</name>
<feature type="domain" description="AMP-dependent synthetase/ligase" evidence="3">
    <location>
        <begin position="10"/>
        <end position="346"/>
    </location>
</feature>
<comment type="similarity">
    <text evidence="1">Belongs to the ATP-dependent AMP-binding enzyme family.</text>
</comment>
<dbReference type="InterPro" id="IPR045851">
    <property type="entry name" value="AMP-bd_C_sf"/>
</dbReference>
<evidence type="ECO:0000313" key="5">
    <source>
        <dbReference type="EMBL" id="TQS46148.1"/>
    </source>
</evidence>
<evidence type="ECO:0000259" key="3">
    <source>
        <dbReference type="Pfam" id="PF00501"/>
    </source>
</evidence>
<dbReference type="InterPro" id="IPR042099">
    <property type="entry name" value="ANL_N_sf"/>
</dbReference>
<dbReference type="InterPro" id="IPR025110">
    <property type="entry name" value="AMP-bd_C"/>
</dbReference>
<keyword evidence="2 5" id="KW-0436">Ligase</keyword>
<protein>
    <submittedName>
        <fullName evidence="5">Long-chain fatty acid--CoA ligase</fullName>
    </submittedName>
</protein>
<reference evidence="5 6" key="1">
    <citation type="submission" date="2019-07" db="EMBL/GenBank/DDBJ databases">
        <title>Cryptosporangium phraense sp. nov., isolated from plant litter.</title>
        <authorList>
            <person name="Suriyachadkun C."/>
        </authorList>
    </citation>
    <scope>NUCLEOTIDE SEQUENCE [LARGE SCALE GENOMIC DNA]</scope>
    <source>
        <strain evidence="5 6">A-T 5661</strain>
    </source>
</reference>
<dbReference type="EMBL" id="VIRS01000003">
    <property type="protein sequence ID" value="TQS46148.1"/>
    <property type="molecule type" value="Genomic_DNA"/>
</dbReference>
<dbReference type="GO" id="GO:0016877">
    <property type="term" value="F:ligase activity, forming carbon-sulfur bonds"/>
    <property type="evidence" value="ECO:0007669"/>
    <property type="project" value="UniProtKB-ARBA"/>
</dbReference>
<dbReference type="SUPFAM" id="SSF56801">
    <property type="entry name" value="Acetyl-CoA synthetase-like"/>
    <property type="match status" value="1"/>
</dbReference>
<dbReference type="Pfam" id="PF13193">
    <property type="entry name" value="AMP-binding_C"/>
    <property type="match status" value="1"/>
</dbReference>
<dbReference type="Pfam" id="PF00501">
    <property type="entry name" value="AMP-binding"/>
    <property type="match status" value="1"/>
</dbReference>
<dbReference type="FunFam" id="3.30.300.30:FF:000008">
    <property type="entry name" value="2,3-dihydroxybenzoate-AMP ligase"/>
    <property type="match status" value="1"/>
</dbReference>
<accession>A0A545AXX1</accession>
<evidence type="ECO:0000256" key="2">
    <source>
        <dbReference type="ARBA" id="ARBA00022598"/>
    </source>
</evidence>